<dbReference type="Pfam" id="PF09339">
    <property type="entry name" value="HTH_IclR"/>
    <property type="match status" value="1"/>
</dbReference>
<dbReference type="AlphaFoldDB" id="A0A4C2EP78"/>
<evidence type="ECO:0000259" key="4">
    <source>
        <dbReference type="PROSITE" id="PS51077"/>
    </source>
</evidence>
<dbReference type="SUPFAM" id="SSF55781">
    <property type="entry name" value="GAF domain-like"/>
    <property type="match status" value="1"/>
</dbReference>
<gene>
    <name evidence="6" type="ORF">Harman_31650</name>
</gene>
<evidence type="ECO:0000256" key="2">
    <source>
        <dbReference type="ARBA" id="ARBA00023125"/>
    </source>
</evidence>
<protein>
    <submittedName>
        <fullName evidence="6">IclR family transcriptional regulator</fullName>
    </submittedName>
</protein>
<dbReference type="InterPro" id="IPR036390">
    <property type="entry name" value="WH_DNA-bd_sf"/>
</dbReference>
<dbReference type="GO" id="GO:0003677">
    <property type="term" value="F:DNA binding"/>
    <property type="evidence" value="ECO:0007669"/>
    <property type="project" value="UniProtKB-KW"/>
</dbReference>
<keyword evidence="1" id="KW-0805">Transcription regulation</keyword>
<dbReference type="GO" id="GO:0003700">
    <property type="term" value="F:DNA-binding transcription factor activity"/>
    <property type="evidence" value="ECO:0007669"/>
    <property type="project" value="TreeGrafter"/>
</dbReference>
<name>A0A4C2EP78_9EURY</name>
<dbReference type="EMBL" id="BIXZ01000006">
    <property type="protein sequence ID" value="GCF15230.1"/>
    <property type="molecule type" value="Genomic_DNA"/>
</dbReference>
<sequence>MSVGVFLSFMVDQQNANAVKTAQTTFEILEELKDRNEATLAELTQAFDLSKSSIHNYLTTLEADGYVVKEGGRYKVGLRLLDLGGHARHHERIYDIAKDEVAALAEETGELANLMVEQKGKGVYLYRTHGADAVKTDSYTGQRVYLHNTGLGNAILAHLPRERVNKIMDTHGMPATTENTITDREELFSHLEQVREAGIAFDDEARVEGLRCVAVPIVNNNNTVEGAISVSGPTSRFQDERFREELPAKLKSAANVIELNITYT</sequence>
<dbReference type="SMART" id="SM00346">
    <property type="entry name" value="HTH_ICLR"/>
    <property type="match status" value="1"/>
</dbReference>
<dbReference type="Pfam" id="PF01614">
    <property type="entry name" value="IclR_C"/>
    <property type="match status" value="1"/>
</dbReference>
<dbReference type="SUPFAM" id="SSF46785">
    <property type="entry name" value="Winged helix' DNA-binding domain"/>
    <property type="match status" value="1"/>
</dbReference>
<dbReference type="PROSITE" id="PS51078">
    <property type="entry name" value="ICLR_ED"/>
    <property type="match status" value="1"/>
</dbReference>
<keyword evidence="3" id="KW-0804">Transcription</keyword>
<dbReference type="GO" id="GO:0045892">
    <property type="term" value="P:negative regulation of DNA-templated transcription"/>
    <property type="evidence" value="ECO:0007669"/>
    <property type="project" value="TreeGrafter"/>
</dbReference>
<evidence type="ECO:0000259" key="5">
    <source>
        <dbReference type="PROSITE" id="PS51078"/>
    </source>
</evidence>
<keyword evidence="2" id="KW-0238">DNA-binding</keyword>
<dbReference type="InterPro" id="IPR050707">
    <property type="entry name" value="HTH_MetabolicPath_Reg"/>
</dbReference>
<dbReference type="InterPro" id="IPR014757">
    <property type="entry name" value="Tscrpt_reg_IclR_C"/>
</dbReference>
<feature type="domain" description="IclR-ED" evidence="5">
    <location>
        <begin position="79"/>
        <end position="263"/>
    </location>
</feature>
<dbReference type="PANTHER" id="PTHR30136:SF35">
    <property type="entry name" value="HTH-TYPE TRANSCRIPTIONAL REGULATOR RV1719"/>
    <property type="match status" value="1"/>
</dbReference>
<proteinExistence type="predicted"/>
<dbReference type="Gene3D" id="3.30.450.40">
    <property type="match status" value="1"/>
</dbReference>
<evidence type="ECO:0000313" key="7">
    <source>
        <dbReference type="Proteomes" id="UP000304382"/>
    </source>
</evidence>
<dbReference type="PROSITE" id="PS51077">
    <property type="entry name" value="HTH_ICLR"/>
    <property type="match status" value="1"/>
</dbReference>
<evidence type="ECO:0000256" key="3">
    <source>
        <dbReference type="ARBA" id="ARBA00023163"/>
    </source>
</evidence>
<dbReference type="Proteomes" id="UP000304382">
    <property type="component" value="Unassembled WGS sequence"/>
</dbReference>
<dbReference type="InterPro" id="IPR036388">
    <property type="entry name" value="WH-like_DNA-bd_sf"/>
</dbReference>
<dbReference type="InterPro" id="IPR005471">
    <property type="entry name" value="Tscrpt_reg_IclR_N"/>
</dbReference>
<evidence type="ECO:0000256" key="1">
    <source>
        <dbReference type="ARBA" id="ARBA00023015"/>
    </source>
</evidence>
<feature type="domain" description="HTH iclR-type" evidence="4">
    <location>
        <begin position="19"/>
        <end position="78"/>
    </location>
</feature>
<dbReference type="PANTHER" id="PTHR30136">
    <property type="entry name" value="HELIX-TURN-HELIX TRANSCRIPTIONAL REGULATOR, ICLR FAMILY"/>
    <property type="match status" value="1"/>
</dbReference>
<comment type="caution">
    <text evidence="6">The sequence shown here is derived from an EMBL/GenBank/DDBJ whole genome shotgun (WGS) entry which is preliminary data.</text>
</comment>
<keyword evidence="7" id="KW-1185">Reference proteome</keyword>
<organism evidence="6 7">
    <name type="scientific">Haloarcula mannanilytica</name>
    <dbReference type="NCBI Taxonomy" id="2509225"/>
    <lineage>
        <taxon>Archaea</taxon>
        <taxon>Methanobacteriati</taxon>
        <taxon>Methanobacteriota</taxon>
        <taxon>Stenosarchaea group</taxon>
        <taxon>Halobacteria</taxon>
        <taxon>Halobacteriales</taxon>
        <taxon>Haloarculaceae</taxon>
        <taxon>Haloarcula</taxon>
    </lineage>
</organism>
<reference evidence="6 7" key="1">
    <citation type="submission" date="2019-02" db="EMBL/GenBank/DDBJ databases">
        <title>Haloarcula mannanilyticum sp. nov., a mannan degrading haloarchaeon isolated from commercial salt.</title>
        <authorList>
            <person name="Enomoto S."/>
            <person name="Shimane Y."/>
            <person name="Kamekura M."/>
            <person name="Ito T."/>
            <person name="Moriya O."/>
            <person name="Ihara K."/>
            <person name="Takahashi-Ando N."/>
            <person name="Fukushima Y."/>
            <person name="Yoshida Y."/>
            <person name="Usama R."/>
            <person name="Takai K."/>
            <person name="Minegishi H."/>
        </authorList>
    </citation>
    <scope>NUCLEOTIDE SEQUENCE [LARGE SCALE GENOMIC DNA]</scope>
    <source>
        <strain evidence="6 7">MD130-1</strain>
    </source>
</reference>
<evidence type="ECO:0000313" key="6">
    <source>
        <dbReference type="EMBL" id="GCF15230.1"/>
    </source>
</evidence>
<dbReference type="InterPro" id="IPR029016">
    <property type="entry name" value="GAF-like_dom_sf"/>
</dbReference>
<dbReference type="Gene3D" id="1.10.10.10">
    <property type="entry name" value="Winged helix-like DNA-binding domain superfamily/Winged helix DNA-binding domain"/>
    <property type="match status" value="1"/>
</dbReference>
<accession>A0A4C2EP78</accession>